<reference evidence="2" key="1">
    <citation type="journal article" date="2005" name="Environ. Microbiol.">
        <title>Genetic and functional properties of uncultivated thermophilic crenarchaeotes from a subsurface gold mine as revealed by analysis of genome fragments.</title>
        <authorList>
            <person name="Nunoura T."/>
            <person name="Hirayama H."/>
            <person name="Takami H."/>
            <person name="Oida H."/>
            <person name="Nishi S."/>
            <person name="Shimamura S."/>
            <person name="Suzuki Y."/>
            <person name="Inagaki F."/>
            <person name="Takai K."/>
            <person name="Nealson K.H."/>
            <person name="Horikoshi K."/>
        </authorList>
    </citation>
    <scope>NUCLEOTIDE SEQUENCE</scope>
</reference>
<evidence type="ECO:0000313" key="2">
    <source>
        <dbReference type="EMBL" id="BAL54313.1"/>
    </source>
</evidence>
<sequence>MSLRGALLASLALLPFAVSYGAYYDLGTSAPPASVGGCNFVFFDSAPQAAISDFTLVNTIPGAPAGRTLTTSYSVEKRTVPISWAT</sequence>
<feature type="signal peptide" evidence="1">
    <location>
        <begin position="1"/>
        <end position="24"/>
    </location>
</feature>
<keyword evidence="1" id="KW-0732">Signal</keyword>
<evidence type="ECO:0000256" key="1">
    <source>
        <dbReference type="SAM" id="SignalP"/>
    </source>
</evidence>
<protein>
    <submittedName>
        <fullName evidence="2">Uncharacterized protein</fullName>
    </submittedName>
</protein>
<proteinExistence type="predicted"/>
<accession>H5SDS7</accession>
<organism evidence="2">
    <name type="scientific">uncultured Aquificia bacterium</name>
    <dbReference type="NCBI Taxonomy" id="453415"/>
    <lineage>
        <taxon>Bacteria</taxon>
        <taxon>Pseudomonadati</taxon>
        <taxon>Aquificota</taxon>
        <taxon>Aquificia</taxon>
        <taxon>environmental samples</taxon>
    </lineage>
</organism>
<reference evidence="2" key="2">
    <citation type="journal article" date="2012" name="PLoS ONE">
        <title>A Deeply Branching Thermophilic Bacterium with an Ancient Acetyl-CoA Pathway Dominates a Subsurface Ecosystem.</title>
        <authorList>
            <person name="Takami H."/>
            <person name="Noguchi H."/>
            <person name="Takaki Y."/>
            <person name="Uchiyama I."/>
            <person name="Toyoda A."/>
            <person name="Nishi S."/>
            <person name="Chee G.-J."/>
            <person name="Arai W."/>
            <person name="Nunoura T."/>
            <person name="Itoh T."/>
            <person name="Hattori M."/>
            <person name="Takai K."/>
        </authorList>
    </citation>
    <scope>NUCLEOTIDE SEQUENCE</scope>
</reference>
<dbReference type="EMBL" id="AP011685">
    <property type="protein sequence ID" value="BAL54313.1"/>
    <property type="molecule type" value="Genomic_DNA"/>
</dbReference>
<name>H5SDS7_9BACT</name>
<feature type="chain" id="PRO_5003597337" evidence="1">
    <location>
        <begin position="25"/>
        <end position="86"/>
    </location>
</feature>
<dbReference type="AlphaFoldDB" id="H5SDS7"/>
<gene>
    <name evidence="2" type="ORF">HGMM_F14E04C04</name>
</gene>